<protein>
    <submittedName>
        <fullName evidence="1">Uncharacterized protein</fullName>
    </submittedName>
</protein>
<gene>
    <name evidence="1" type="ORF">FEF65_10975</name>
</gene>
<evidence type="ECO:0000313" key="2">
    <source>
        <dbReference type="Proteomes" id="UP000306585"/>
    </source>
</evidence>
<dbReference type="AlphaFoldDB" id="A0A5R9GQ31"/>
<name>A0A5R9GQ31_9PROT</name>
<reference evidence="1 2" key="1">
    <citation type="journal article" date="2019" name="Appl. Environ. Microbiol.">
        <title>Environmental Evidence and Genomic Insight of Iron-oxidizing Bacteria Preference Towards More Corrosion Resistant Stainless Steel at Higher Salinities.</title>
        <authorList>
            <person name="Garrison C.E."/>
            <person name="Price K.A."/>
            <person name="Field E.K."/>
        </authorList>
    </citation>
    <scope>NUCLEOTIDE SEQUENCE [LARGE SCALE GENOMIC DNA]</scope>
    <source>
        <strain evidence="1 2">P3</strain>
    </source>
</reference>
<proteinExistence type="predicted"/>
<dbReference type="Proteomes" id="UP000306585">
    <property type="component" value="Unassembled WGS sequence"/>
</dbReference>
<evidence type="ECO:0000313" key="1">
    <source>
        <dbReference type="EMBL" id="TLS66112.1"/>
    </source>
</evidence>
<sequence>MIILVLALTMSSWAIYRSFELAIESQHGYLWKDELARGNYLEAFTHFIGLTNDAMSQVINNEMSLERVSRDIKSTLPYLKKAGYTLTEVDVELGIPPRVFVHFHHHGSGHVDVDQALAAMDHNLIGKALILAIAEAGNLQEKVEDSDMPFNHVEVELAPIPSVKVEYISPSKLHPWGKESDH</sequence>
<dbReference type="EMBL" id="VBRY01000011">
    <property type="protein sequence ID" value="TLS66112.1"/>
    <property type="molecule type" value="Genomic_DNA"/>
</dbReference>
<comment type="caution">
    <text evidence="1">The sequence shown here is derived from an EMBL/GenBank/DDBJ whole genome shotgun (WGS) entry which is preliminary data.</text>
</comment>
<organism evidence="1 2">
    <name type="scientific">Mariprofundus erugo</name>
    <dbReference type="NCBI Taxonomy" id="2528639"/>
    <lineage>
        <taxon>Bacteria</taxon>
        <taxon>Pseudomonadati</taxon>
        <taxon>Pseudomonadota</taxon>
        <taxon>Candidatius Mariprofundia</taxon>
        <taxon>Mariprofundales</taxon>
        <taxon>Mariprofundaceae</taxon>
        <taxon>Mariprofundus</taxon>
    </lineage>
</organism>
<keyword evidence="2" id="KW-1185">Reference proteome</keyword>
<dbReference type="RefSeq" id="WP_138239869.1">
    <property type="nucleotide sequence ID" value="NZ_VBRY01000011.1"/>
</dbReference>
<accession>A0A5R9GQ31</accession>